<dbReference type="Proteomes" id="UP001303889">
    <property type="component" value="Unassembled WGS sequence"/>
</dbReference>
<dbReference type="InterPro" id="IPR058525">
    <property type="entry name" value="DUF8212"/>
</dbReference>
<proteinExistence type="predicted"/>
<dbReference type="PANTHER" id="PTHR10622">
    <property type="entry name" value="HET DOMAIN-CONTAINING PROTEIN"/>
    <property type="match status" value="1"/>
</dbReference>
<dbReference type="EMBL" id="MU855405">
    <property type="protein sequence ID" value="KAK3904266.1"/>
    <property type="molecule type" value="Genomic_DNA"/>
</dbReference>
<organism evidence="2 3">
    <name type="scientific">Staphylotrichum tortipilum</name>
    <dbReference type="NCBI Taxonomy" id="2831512"/>
    <lineage>
        <taxon>Eukaryota</taxon>
        <taxon>Fungi</taxon>
        <taxon>Dikarya</taxon>
        <taxon>Ascomycota</taxon>
        <taxon>Pezizomycotina</taxon>
        <taxon>Sordariomycetes</taxon>
        <taxon>Sordariomycetidae</taxon>
        <taxon>Sordariales</taxon>
        <taxon>Chaetomiaceae</taxon>
        <taxon>Staphylotrichum</taxon>
    </lineage>
</organism>
<feature type="domain" description="DUF8212" evidence="1">
    <location>
        <begin position="301"/>
        <end position="426"/>
    </location>
</feature>
<reference evidence="2" key="1">
    <citation type="journal article" date="2023" name="Mol. Phylogenet. Evol.">
        <title>Genome-scale phylogeny and comparative genomics of the fungal order Sordariales.</title>
        <authorList>
            <person name="Hensen N."/>
            <person name="Bonometti L."/>
            <person name="Westerberg I."/>
            <person name="Brannstrom I.O."/>
            <person name="Guillou S."/>
            <person name="Cros-Aarteil S."/>
            <person name="Calhoun S."/>
            <person name="Haridas S."/>
            <person name="Kuo A."/>
            <person name="Mondo S."/>
            <person name="Pangilinan J."/>
            <person name="Riley R."/>
            <person name="LaButti K."/>
            <person name="Andreopoulos B."/>
            <person name="Lipzen A."/>
            <person name="Chen C."/>
            <person name="Yan M."/>
            <person name="Daum C."/>
            <person name="Ng V."/>
            <person name="Clum A."/>
            <person name="Steindorff A."/>
            <person name="Ohm R.A."/>
            <person name="Martin F."/>
            <person name="Silar P."/>
            <person name="Natvig D.O."/>
            <person name="Lalanne C."/>
            <person name="Gautier V."/>
            <person name="Ament-Velasquez S.L."/>
            <person name="Kruys A."/>
            <person name="Hutchinson M.I."/>
            <person name="Powell A.J."/>
            <person name="Barry K."/>
            <person name="Miller A.N."/>
            <person name="Grigoriev I.V."/>
            <person name="Debuchy R."/>
            <person name="Gladieux P."/>
            <person name="Hiltunen Thoren M."/>
            <person name="Johannesson H."/>
        </authorList>
    </citation>
    <scope>NUCLEOTIDE SEQUENCE</scope>
    <source>
        <strain evidence="2">CBS 103.79</strain>
    </source>
</reference>
<sequence>MRLLNVTTRVVEEFDGNDVPKYALLSHTWGPDEVTQQEMDAIARYHRPQHESGAHGMPRSPDDPDAVKLLLSTMLLAFRGSRARFSHPSTRPALTNGHEMSDEDDTGFRRLVPAPSSHPFEAKAGYQKIAYACGQAEKDGLQYLWVDTCCVDRRSGGDVSEAINSIFAWCQKAAVCYAYLEDVHYSDYTEGYKTWKDHFNNSRWFTRSWTLQELLAPSKVVFYAKGWRLLGTKSSLVKTVERITGIDQLTLLDPRLIHNASVARRMSWAAARTTTRTEDIAYSLLGIFGIHMPIMYGEGDNAFLRLQEEIMKRSDDHSIFAWGLFNNPGSHLPHHPAPPDLDAIDPNDDELADTTSMLAKSPANFAGAAHILPTPPSEAEPTTHHALTNKGLLIHLPLFPPNPTQPHTYLALLNCHFADSPTSRLAVLLTPTRIPNLFLRALTPAGEATTILSQSDLPPSSSPPSPAQPIYIPTTTATATTTNLPSNPDPINPTEVIFIRFPDLIPPGYAVTSVHGQGAQWNREAGKLRVTGGSGKGVLWQVAVVAFWNRHLGCGLIVRALVEGRGGGIIKGGFGKRGKVFADLVYGGPGEEDGFAGMAKRVWDNPGSVEVKVPPETMEDGWTNRTDWVRVVSVREEQAKDGEDAAGVDGRPFRMGDEPNLCRNMTFTERWEREYKRTVTTRIERKKKGAIELSLASVLWQSPSVE</sequence>
<gene>
    <name evidence="2" type="ORF">C8A05DRAFT_31947</name>
</gene>
<comment type="caution">
    <text evidence="2">The sequence shown here is derived from an EMBL/GenBank/DDBJ whole genome shotgun (WGS) entry which is preliminary data.</text>
</comment>
<evidence type="ECO:0000259" key="1">
    <source>
        <dbReference type="Pfam" id="PF26640"/>
    </source>
</evidence>
<accession>A0AAN6RW35</accession>
<dbReference type="PANTHER" id="PTHR10622:SF10">
    <property type="entry name" value="HET DOMAIN-CONTAINING PROTEIN"/>
    <property type="match status" value="1"/>
</dbReference>
<protein>
    <submittedName>
        <fullName evidence="2">Vegetative incompatibility protein HET-E-1</fullName>
    </submittedName>
</protein>
<evidence type="ECO:0000313" key="3">
    <source>
        <dbReference type="Proteomes" id="UP001303889"/>
    </source>
</evidence>
<keyword evidence="3" id="KW-1185">Reference proteome</keyword>
<name>A0AAN6RW35_9PEZI</name>
<evidence type="ECO:0000313" key="2">
    <source>
        <dbReference type="EMBL" id="KAK3904266.1"/>
    </source>
</evidence>
<reference evidence="2" key="2">
    <citation type="submission" date="2023-05" db="EMBL/GenBank/DDBJ databases">
        <authorList>
            <consortium name="Lawrence Berkeley National Laboratory"/>
            <person name="Steindorff A."/>
            <person name="Hensen N."/>
            <person name="Bonometti L."/>
            <person name="Westerberg I."/>
            <person name="Brannstrom I.O."/>
            <person name="Guillou S."/>
            <person name="Cros-Aarteil S."/>
            <person name="Calhoun S."/>
            <person name="Haridas S."/>
            <person name="Kuo A."/>
            <person name="Mondo S."/>
            <person name="Pangilinan J."/>
            <person name="Riley R."/>
            <person name="Labutti K."/>
            <person name="Andreopoulos B."/>
            <person name="Lipzen A."/>
            <person name="Chen C."/>
            <person name="Yanf M."/>
            <person name="Daum C."/>
            <person name="Ng V."/>
            <person name="Clum A."/>
            <person name="Ohm R."/>
            <person name="Martin F."/>
            <person name="Silar P."/>
            <person name="Natvig D."/>
            <person name="Lalanne C."/>
            <person name="Gautier V."/>
            <person name="Ament-Velasquez S.L."/>
            <person name="Kruys A."/>
            <person name="Hutchinson M.I."/>
            <person name="Powell A.J."/>
            <person name="Barry K."/>
            <person name="Miller A.N."/>
            <person name="Grigoriev I.V."/>
            <person name="Debuchy R."/>
            <person name="Gladieux P."/>
            <person name="Thoren M.H."/>
            <person name="Johannesson H."/>
        </authorList>
    </citation>
    <scope>NUCLEOTIDE SEQUENCE</scope>
    <source>
        <strain evidence="2">CBS 103.79</strain>
    </source>
</reference>
<dbReference type="Pfam" id="PF26640">
    <property type="entry name" value="DUF8212"/>
    <property type="match status" value="1"/>
</dbReference>
<dbReference type="AlphaFoldDB" id="A0AAN6RW35"/>